<proteinExistence type="predicted"/>
<keyword evidence="2" id="KW-1185">Reference proteome</keyword>
<organism evidence="1 2">
    <name type="scientific">Pseudomonas gorinensis</name>
    <dbReference type="NCBI Taxonomy" id="3240790"/>
    <lineage>
        <taxon>Bacteria</taxon>
        <taxon>Pseudomonadati</taxon>
        <taxon>Pseudomonadota</taxon>
        <taxon>Gammaproteobacteria</taxon>
        <taxon>Pseudomonadales</taxon>
        <taxon>Pseudomonadaceae</taxon>
        <taxon>Pseudomonas</taxon>
    </lineage>
</organism>
<dbReference type="EMBL" id="CP006852">
    <property type="protein sequence ID" value="AHC37713.1"/>
    <property type="molecule type" value="Genomic_DNA"/>
</dbReference>
<accession>A0ACA7PCN9</accession>
<dbReference type="Proteomes" id="UP000018725">
    <property type="component" value="Chromosome"/>
</dbReference>
<gene>
    <name evidence="1" type="ORF">U771_26170</name>
</gene>
<reference evidence="1 2" key="1">
    <citation type="journal article" date="2014" name="Genome Announc.">
        <title>Complete Genome Sequence of Pseudomonas sp. Strain TKP, Isolated from a gamma-Hexachlorocyclohexane-Degrading Mixed Culture.</title>
        <authorList>
            <person name="Ohtsubo Y."/>
            <person name="Kishida K."/>
            <person name="Sato T."/>
            <person name="Tabata M."/>
            <person name="Kawasumi T."/>
            <person name="Ogura Y."/>
            <person name="Hayashi T."/>
            <person name="Tsuda M."/>
            <person name="Nagata Y."/>
        </authorList>
    </citation>
    <scope>NUCLEOTIDE SEQUENCE [LARGE SCALE GENOMIC DNA]</scope>
    <source>
        <strain evidence="1 2">TKP</strain>
    </source>
</reference>
<evidence type="ECO:0000313" key="1">
    <source>
        <dbReference type="EMBL" id="AHC37713.1"/>
    </source>
</evidence>
<sequence>MSFLDVLEAKSGIVLQPKPALFIFHGHQFLDQIIIG</sequence>
<name>A0ACA7PCN9_9PSED</name>
<protein>
    <submittedName>
        <fullName evidence="1">Uncharacterized protein</fullName>
    </submittedName>
</protein>
<evidence type="ECO:0000313" key="2">
    <source>
        <dbReference type="Proteomes" id="UP000018725"/>
    </source>
</evidence>